<keyword evidence="1" id="KW-0732">Signal</keyword>
<proteinExistence type="predicted"/>
<reference evidence="2 4" key="1">
    <citation type="journal article" date="2012" name="Nature">
        <title>Algal genomes reveal evolutionary mosaicism and the fate of nucleomorphs.</title>
        <authorList>
            <consortium name="DOE Joint Genome Institute"/>
            <person name="Curtis B.A."/>
            <person name="Tanifuji G."/>
            <person name="Burki F."/>
            <person name="Gruber A."/>
            <person name="Irimia M."/>
            <person name="Maruyama S."/>
            <person name="Arias M.C."/>
            <person name="Ball S.G."/>
            <person name="Gile G.H."/>
            <person name="Hirakawa Y."/>
            <person name="Hopkins J.F."/>
            <person name="Kuo A."/>
            <person name="Rensing S.A."/>
            <person name="Schmutz J."/>
            <person name="Symeonidi A."/>
            <person name="Elias M."/>
            <person name="Eveleigh R.J."/>
            <person name="Herman E.K."/>
            <person name="Klute M.J."/>
            <person name="Nakayama T."/>
            <person name="Obornik M."/>
            <person name="Reyes-Prieto A."/>
            <person name="Armbrust E.V."/>
            <person name="Aves S.J."/>
            <person name="Beiko R.G."/>
            <person name="Coutinho P."/>
            <person name="Dacks J.B."/>
            <person name="Durnford D.G."/>
            <person name="Fast N.M."/>
            <person name="Green B.R."/>
            <person name="Grisdale C.J."/>
            <person name="Hempel F."/>
            <person name="Henrissat B."/>
            <person name="Hoppner M.P."/>
            <person name="Ishida K."/>
            <person name="Kim E."/>
            <person name="Koreny L."/>
            <person name="Kroth P.G."/>
            <person name="Liu Y."/>
            <person name="Malik S.B."/>
            <person name="Maier U.G."/>
            <person name="McRose D."/>
            <person name="Mock T."/>
            <person name="Neilson J.A."/>
            <person name="Onodera N.T."/>
            <person name="Poole A.M."/>
            <person name="Pritham E.J."/>
            <person name="Richards T.A."/>
            <person name="Rocap G."/>
            <person name="Roy S.W."/>
            <person name="Sarai C."/>
            <person name="Schaack S."/>
            <person name="Shirato S."/>
            <person name="Slamovits C.H."/>
            <person name="Spencer D.F."/>
            <person name="Suzuki S."/>
            <person name="Worden A.Z."/>
            <person name="Zauner S."/>
            <person name="Barry K."/>
            <person name="Bell C."/>
            <person name="Bharti A.K."/>
            <person name="Crow J.A."/>
            <person name="Grimwood J."/>
            <person name="Kramer R."/>
            <person name="Lindquist E."/>
            <person name="Lucas S."/>
            <person name="Salamov A."/>
            <person name="McFadden G.I."/>
            <person name="Lane C.E."/>
            <person name="Keeling P.J."/>
            <person name="Gray M.W."/>
            <person name="Grigoriev I.V."/>
            <person name="Archibald J.M."/>
        </authorList>
    </citation>
    <scope>NUCLEOTIDE SEQUENCE</scope>
    <source>
        <strain evidence="2 4">CCMP2712</strain>
    </source>
</reference>
<dbReference type="RefSeq" id="XP_005830320.1">
    <property type="nucleotide sequence ID" value="XM_005830263.1"/>
</dbReference>
<evidence type="ECO:0000313" key="2">
    <source>
        <dbReference type="EMBL" id="EKX43340.1"/>
    </source>
</evidence>
<feature type="chain" id="PRO_5008770930" evidence="1">
    <location>
        <begin position="22"/>
        <end position="194"/>
    </location>
</feature>
<sequence>MAGALASALALFCIASMMVSMRHPASSSARRTELAMFMRRAKGQRLPNKMSLDLDGGELPIPIEDDGSSTAPGSNIHMFEHGLPPLPNPAARRWTWMQQHKHGYIPAQGWLSPTFFRQRMLQRQLRNRIRPVLSMGDLPIPIGYDGDMDNIAPGSNMNMYENAIPTTIPYAPDPAGWGMDYSPYVVPNLDDPNY</sequence>
<evidence type="ECO:0000313" key="3">
    <source>
        <dbReference type="EnsemblProtists" id="EKX43340"/>
    </source>
</evidence>
<feature type="signal peptide" evidence="1">
    <location>
        <begin position="1"/>
        <end position="21"/>
    </location>
</feature>
<dbReference type="KEGG" id="gtt:GUITHDRAFT_153326"/>
<dbReference type="EMBL" id="JH993011">
    <property type="protein sequence ID" value="EKX43340.1"/>
    <property type="molecule type" value="Genomic_DNA"/>
</dbReference>
<evidence type="ECO:0000313" key="4">
    <source>
        <dbReference type="Proteomes" id="UP000011087"/>
    </source>
</evidence>
<reference evidence="3" key="3">
    <citation type="submission" date="2016-03" db="UniProtKB">
        <authorList>
            <consortium name="EnsemblProtists"/>
        </authorList>
    </citation>
    <scope>IDENTIFICATION</scope>
</reference>
<dbReference type="EnsemblProtists" id="EKX43340">
    <property type="protein sequence ID" value="EKX43340"/>
    <property type="gene ID" value="GUITHDRAFT_153326"/>
</dbReference>
<dbReference type="AlphaFoldDB" id="L1J5I7"/>
<gene>
    <name evidence="2" type="ORF">GUITHDRAFT_153326</name>
</gene>
<dbReference type="PaxDb" id="55529-EKX43340"/>
<dbReference type="HOGENOM" id="CLU_1404907_0_0_1"/>
<reference evidence="4" key="2">
    <citation type="submission" date="2012-11" db="EMBL/GenBank/DDBJ databases">
        <authorList>
            <person name="Kuo A."/>
            <person name="Curtis B.A."/>
            <person name="Tanifuji G."/>
            <person name="Burki F."/>
            <person name="Gruber A."/>
            <person name="Irimia M."/>
            <person name="Maruyama S."/>
            <person name="Arias M.C."/>
            <person name="Ball S.G."/>
            <person name="Gile G.H."/>
            <person name="Hirakawa Y."/>
            <person name="Hopkins J.F."/>
            <person name="Rensing S.A."/>
            <person name="Schmutz J."/>
            <person name="Symeonidi A."/>
            <person name="Elias M."/>
            <person name="Eveleigh R.J."/>
            <person name="Herman E.K."/>
            <person name="Klute M.J."/>
            <person name="Nakayama T."/>
            <person name="Obornik M."/>
            <person name="Reyes-Prieto A."/>
            <person name="Armbrust E.V."/>
            <person name="Aves S.J."/>
            <person name="Beiko R.G."/>
            <person name="Coutinho P."/>
            <person name="Dacks J.B."/>
            <person name="Durnford D.G."/>
            <person name="Fast N.M."/>
            <person name="Green B.R."/>
            <person name="Grisdale C."/>
            <person name="Hempe F."/>
            <person name="Henrissat B."/>
            <person name="Hoppner M.P."/>
            <person name="Ishida K.-I."/>
            <person name="Kim E."/>
            <person name="Koreny L."/>
            <person name="Kroth P.G."/>
            <person name="Liu Y."/>
            <person name="Malik S.-B."/>
            <person name="Maier U.G."/>
            <person name="McRose D."/>
            <person name="Mock T."/>
            <person name="Neilson J.A."/>
            <person name="Onodera N.T."/>
            <person name="Poole A.M."/>
            <person name="Pritham E.J."/>
            <person name="Richards T.A."/>
            <person name="Rocap G."/>
            <person name="Roy S.W."/>
            <person name="Sarai C."/>
            <person name="Schaack S."/>
            <person name="Shirato S."/>
            <person name="Slamovits C.H."/>
            <person name="Spencer D.F."/>
            <person name="Suzuki S."/>
            <person name="Worden A.Z."/>
            <person name="Zauner S."/>
            <person name="Barry K."/>
            <person name="Bell C."/>
            <person name="Bharti A.K."/>
            <person name="Crow J.A."/>
            <person name="Grimwood J."/>
            <person name="Kramer R."/>
            <person name="Lindquist E."/>
            <person name="Lucas S."/>
            <person name="Salamov A."/>
            <person name="McFadden G.I."/>
            <person name="Lane C.E."/>
            <person name="Keeling P.J."/>
            <person name="Gray M.W."/>
            <person name="Grigoriev I.V."/>
            <person name="Archibald J.M."/>
        </authorList>
    </citation>
    <scope>NUCLEOTIDE SEQUENCE</scope>
    <source>
        <strain evidence="4">CCMP2712</strain>
    </source>
</reference>
<dbReference type="Proteomes" id="UP000011087">
    <property type="component" value="Unassembled WGS sequence"/>
</dbReference>
<accession>L1J5I7</accession>
<dbReference type="GeneID" id="17299928"/>
<name>L1J5I7_GUITC</name>
<protein>
    <submittedName>
        <fullName evidence="2 3">Uncharacterized protein</fullName>
    </submittedName>
</protein>
<evidence type="ECO:0000256" key="1">
    <source>
        <dbReference type="SAM" id="SignalP"/>
    </source>
</evidence>
<keyword evidence="4" id="KW-1185">Reference proteome</keyword>
<organism evidence="2">
    <name type="scientific">Guillardia theta (strain CCMP2712)</name>
    <name type="common">Cryptophyte</name>
    <dbReference type="NCBI Taxonomy" id="905079"/>
    <lineage>
        <taxon>Eukaryota</taxon>
        <taxon>Cryptophyceae</taxon>
        <taxon>Pyrenomonadales</taxon>
        <taxon>Geminigeraceae</taxon>
        <taxon>Guillardia</taxon>
    </lineage>
</organism>